<dbReference type="Gene3D" id="2.30.110.10">
    <property type="entry name" value="Electron Transport, Fmn-binding Protein, Chain A"/>
    <property type="match status" value="1"/>
</dbReference>
<dbReference type="InterPro" id="IPR012349">
    <property type="entry name" value="Split_barrel_FMN-bd"/>
</dbReference>
<evidence type="ECO:0000256" key="1">
    <source>
        <dbReference type="ARBA" id="ARBA00023002"/>
    </source>
</evidence>
<dbReference type="Proteomes" id="UP000502533">
    <property type="component" value="Chromosome"/>
</dbReference>
<dbReference type="PANTHER" id="PTHR30466:SF1">
    <property type="entry name" value="FMN REDUCTASE (NADH) RUTF"/>
    <property type="match status" value="1"/>
</dbReference>
<dbReference type="AlphaFoldDB" id="A0A858JMW5"/>
<organism evidence="3 4">
    <name type="scientific">Komagataeibacter rhaeticus</name>
    <dbReference type="NCBI Taxonomy" id="215221"/>
    <lineage>
        <taxon>Bacteria</taxon>
        <taxon>Pseudomonadati</taxon>
        <taxon>Pseudomonadota</taxon>
        <taxon>Alphaproteobacteria</taxon>
        <taxon>Acetobacterales</taxon>
        <taxon>Acetobacteraceae</taxon>
        <taxon>Komagataeibacter</taxon>
    </lineage>
</organism>
<dbReference type="PANTHER" id="PTHR30466">
    <property type="entry name" value="FLAVIN REDUCTASE"/>
    <property type="match status" value="1"/>
</dbReference>
<dbReference type="InterPro" id="IPR002563">
    <property type="entry name" value="Flavin_Rdtase-like_dom"/>
</dbReference>
<dbReference type="RefSeq" id="WP_157998286.1">
    <property type="nucleotide sequence ID" value="NZ_CALMTF010000025.1"/>
</dbReference>
<dbReference type="SMART" id="SM00903">
    <property type="entry name" value="Flavin_Reduct"/>
    <property type="match status" value="1"/>
</dbReference>
<dbReference type="GO" id="GO:0010181">
    <property type="term" value="F:FMN binding"/>
    <property type="evidence" value="ECO:0007669"/>
    <property type="project" value="InterPro"/>
</dbReference>
<dbReference type="InterPro" id="IPR050268">
    <property type="entry name" value="NADH-dep_flavin_reductase"/>
</dbReference>
<accession>A0A858JMW5</accession>
<name>A0A858JMW5_9PROT</name>
<dbReference type="SUPFAM" id="SSF50475">
    <property type="entry name" value="FMN-binding split barrel"/>
    <property type="match status" value="1"/>
</dbReference>
<dbReference type="Pfam" id="PF01613">
    <property type="entry name" value="Flavin_Reduct"/>
    <property type="match status" value="1"/>
</dbReference>
<dbReference type="GO" id="GO:0042602">
    <property type="term" value="F:riboflavin reductase (NADPH) activity"/>
    <property type="evidence" value="ECO:0007669"/>
    <property type="project" value="TreeGrafter"/>
</dbReference>
<keyword evidence="1" id="KW-0560">Oxidoreductase</keyword>
<keyword evidence="4" id="KW-1185">Reference proteome</keyword>
<dbReference type="KEGG" id="kre:GWK63_12500"/>
<evidence type="ECO:0000313" key="4">
    <source>
        <dbReference type="Proteomes" id="UP000502533"/>
    </source>
</evidence>
<evidence type="ECO:0000259" key="2">
    <source>
        <dbReference type="SMART" id="SM00903"/>
    </source>
</evidence>
<dbReference type="EMBL" id="CP050139">
    <property type="protein sequence ID" value="QIP36189.1"/>
    <property type="molecule type" value="Genomic_DNA"/>
</dbReference>
<sequence>MRDAFISAMGHAAHSVSVVVTDGDAGRMGVTVSAVSSVSADPPMILACINRKSPAVAAICANGSMTINMLAATQHDISDVFSGRSQKFRPYDFACAQWTRGREHGSLFLNGASTSFHAVVETKVEAGTHMVIIGRVMEVNMGGHDVLVHCRRNYGQFSLIPA</sequence>
<proteinExistence type="predicted"/>
<reference evidence="3 4" key="1">
    <citation type="submission" date="2020-03" db="EMBL/GenBank/DDBJ databases">
        <title>Isolation of cellulose-producing strains, genome characterization and application of the synthesized cellulose films as an economical and sustainable material for piezoelectric sensor construction.</title>
        <authorList>
            <person name="Mangayil R.K."/>
        </authorList>
    </citation>
    <scope>NUCLEOTIDE SEQUENCE [LARGE SCALE GENOMIC DNA]</scope>
    <source>
        <strain evidence="3 4">ENS 9a1a</strain>
    </source>
</reference>
<evidence type="ECO:0000313" key="3">
    <source>
        <dbReference type="EMBL" id="QIP36189.1"/>
    </source>
</evidence>
<protein>
    <submittedName>
        <fullName evidence="3">Flavin reductase</fullName>
    </submittedName>
</protein>
<gene>
    <name evidence="3" type="ORF">GWK63_12500</name>
</gene>
<feature type="domain" description="Flavin reductase like" evidence="2">
    <location>
        <begin position="9"/>
        <end position="156"/>
    </location>
</feature>